<evidence type="ECO:0000256" key="1">
    <source>
        <dbReference type="SAM" id="Phobius"/>
    </source>
</evidence>
<reference evidence="2 3" key="1">
    <citation type="submission" date="2018-03" db="EMBL/GenBank/DDBJ databases">
        <authorList>
            <person name="Keele B.F."/>
        </authorList>
    </citation>
    <scope>NUCLEOTIDE SEQUENCE [LARGE SCALE GENOMIC DNA]</scope>
    <source>
        <strain evidence="2 3">CECT 8504</strain>
    </source>
</reference>
<organism evidence="2 3">
    <name type="scientific">Palleronia abyssalis</name>
    <dbReference type="NCBI Taxonomy" id="1501240"/>
    <lineage>
        <taxon>Bacteria</taxon>
        <taxon>Pseudomonadati</taxon>
        <taxon>Pseudomonadota</taxon>
        <taxon>Alphaproteobacteria</taxon>
        <taxon>Rhodobacterales</taxon>
        <taxon>Roseobacteraceae</taxon>
        <taxon>Palleronia</taxon>
    </lineage>
</organism>
<protein>
    <submittedName>
        <fullName evidence="2">Uncharacterized protein</fullName>
    </submittedName>
</protein>
<keyword evidence="3" id="KW-1185">Reference proteome</keyword>
<keyword evidence="1" id="KW-1133">Transmembrane helix</keyword>
<dbReference type="Proteomes" id="UP000244912">
    <property type="component" value="Unassembled WGS sequence"/>
</dbReference>
<dbReference type="AlphaFoldDB" id="A0A2R8BW84"/>
<dbReference type="EMBL" id="ONZF01000004">
    <property type="protein sequence ID" value="SPJ24429.1"/>
    <property type="molecule type" value="Genomic_DNA"/>
</dbReference>
<keyword evidence="1" id="KW-0812">Transmembrane</keyword>
<proteinExistence type="predicted"/>
<gene>
    <name evidence="2" type="ORF">PAA8504_02259</name>
</gene>
<name>A0A2R8BW84_9RHOB</name>
<evidence type="ECO:0000313" key="3">
    <source>
        <dbReference type="Proteomes" id="UP000244912"/>
    </source>
</evidence>
<evidence type="ECO:0000313" key="2">
    <source>
        <dbReference type="EMBL" id="SPJ24429.1"/>
    </source>
</evidence>
<accession>A0A2R8BW84</accession>
<feature type="transmembrane region" description="Helical" evidence="1">
    <location>
        <begin position="24"/>
        <end position="45"/>
    </location>
</feature>
<keyword evidence="1" id="KW-0472">Membrane</keyword>
<sequence>MSDDRSWIATVWDKMNPSEPSPFFLMKLMAFMIGCFVFALVVGNYT</sequence>
<dbReference type="RefSeq" id="WP_181375769.1">
    <property type="nucleotide sequence ID" value="NZ_ONZF01000004.1"/>
</dbReference>